<evidence type="ECO:0000313" key="2">
    <source>
        <dbReference type="EMBL" id="OGZ12138.1"/>
    </source>
</evidence>
<sequence length="95" mass="10967">MDDFLKMNVFFVVTTVVVFCGGLLLAVALFYVIRILRSVDNVARNVSEESDSLRGDLSVLRSKIREEGMKIRHFTDFFGRIVGHKKTRRKSEEKK</sequence>
<keyword evidence="1" id="KW-1133">Transmembrane helix</keyword>
<evidence type="ECO:0000256" key="1">
    <source>
        <dbReference type="SAM" id="Phobius"/>
    </source>
</evidence>
<gene>
    <name evidence="2" type="ORF">A2942_02605</name>
</gene>
<dbReference type="AlphaFoldDB" id="A0A1G2DH67"/>
<dbReference type="STRING" id="1798665.A2942_02605"/>
<keyword evidence="1" id="KW-0472">Membrane</keyword>
<name>A0A1G2DH67_9BACT</name>
<dbReference type="EMBL" id="MHLP01000027">
    <property type="protein sequence ID" value="OGZ12138.1"/>
    <property type="molecule type" value="Genomic_DNA"/>
</dbReference>
<proteinExistence type="predicted"/>
<dbReference type="Proteomes" id="UP000178534">
    <property type="component" value="Unassembled WGS sequence"/>
</dbReference>
<protein>
    <submittedName>
        <fullName evidence="2">Uncharacterized protein</fullName>
    </submittedName>
</protein>
<keyword evidence="1" id="KW-0812">Transmembrane</keyword>
<accession>A0A1G2DH67</accession>
<reference evidence="2 3" key="1">
    <citation type="journal article" date="2016" name="Nat. Commun.">
        <title>Thousands of microbial genomes shed light on interconnected biogeochemical processes in an aquifer system.</title>
        <authorList>
            <person name="Anantharaman K."/>
            <person name="Brown C.T."/>
            <person name="Hug L.A."/>
            <person name="Sharon I."/>
            <person name="Castelle C.J."/>
            <person name="Probst A.J."/>
            <person name="Thomas B.C."/>
            <person name="Singh A."/>
            <person name="Wilkins M.J."/>
            <person name="Karaoz U."/>
            <person name="Brodie E.L."/>
            <person name="Williams K.H."/>
            <person name="Hubbard S.S."/>
            <person name="Banfield J.F."/>
        </authorList>
    </citation>
    <scope>NUCLEOTIDE SEQUENCE [LARGE SCALE GENOMIC DNA]</scope>
</reference>
<organism evidence="2 3">
    <name type="scientific">Candidatus Lloydbacteria bacterium RIFCSPLOWO2_01_FULL_50_20</name>
    <dbReference type="NCBI Taxonomy" id="1798665"/>
    <lineage>
        <taxon>Bacteria</taxon>
        <taxon>Candidatus Lloydiibacteriota</taxon>
    </lineage>
</organism>
<feature type="transmembrane region" description="Helical" evidence="1">
    <location>
        <begin position="12"/>
        <end position="33"/>
    </location>
</feature>
<evidence type="ECO:0000313" key="3">
    <source>
        <dbReference type="Proteomes" id="UP000178534"/>
    </source>
</evidence>
<comment type="caution">
    <text evidence="2">The sequence shown here is derived from an EMBL/GenBank/DDBJ whole genome shotgun (WGS) entry which is preliminary data.</text>
</comment>